<dbReference type="AlphaFoldDB" id="G6G0E7"/>
<accession>G6G0E7</accession>
<protein>
    <submittedName>
        <fullName evidence="1">Short-chain dehydrogenase/reductase SDR</fullName>
    </submittedName>
</protein>
<comment type="caution">
    <text evidence="1">The sequence shown here is derived from an EMBL/GenBank/DDBJ whole genome shotgun (WGS) entry which is preliminary data.</text>
</comment>
<gene>
    <name evidence="1" type="ORF">FJSC11DRAFT_4596</name>
</gene>
<dbReference type="InterPro" id="IPR036291">
    <property type="entry name" value="NAD(P)-bd_dom_sf"/>
</dbReference>
<proteinExistence type="predicted"/>
<dbReference type="GeneID" id="35798104"/>
<dbReference type="EMBL" id="AGIZ01000022">
    <property type="protein sequence ID" value="EHC08354.1"/>
    <property type="molecule type" value="Genomic_DNA"/>
</dbReference>
<keyword evidence="2" id="KW-1185">Reference proteome</keyword>
<dbReference type="Gene3D" id="3.40.50.720">
    <property type="entry name" value="NAD(P)-binding Rossmann-like Domain"/>
    <property type="match status" value="1"/>
</dbReference>
<dbReference type="SUPFAM" id="SSF51735">
    <property type="entry name" value="NAD(P)-binding Rossmann-fold domains"/>
    <property type="match status" value="1"/>
</dbReference>
<evidence type="ECO:0000313" key="2">
    <source>
        <dbReference type="Proteomes" id="UP000004344"/>
    </source>
</evidence>
<sequence>MAPTVLITGGSEGLGKATALLFARKRRPLN</sequence>
<dbReference type="RefSeq" id="WP_009460351.1">
    <property type="nucleotide sequence ID" value="NZ_AGIZ01000022.1"/>
</dbReference>
<reference evidence="1 2" key="1">
    <citation type="submission" date="2011-09" db="EMBL/GenBank/DDBJ databases">
        <title>The draft genome of Fischerella sp. JSC-11.</title>
        <authorList>
            <consortium name="US DOE Joint Genome Institute (JGI-PGF)"/>
            <person name="Lucas S."/>
            <person name="Han J."/>
            <person name="Lapidus A."/>
            <person name="Cheng J.-F."/>
            <person name="Goodwin L."/>
            <person name="Pitluck S."/>
            <person name="Peters L."/>
            <person name="Land M.L."/>
            <person name="Hauser L."/>
            <person name="Sarkisova S."/>
            <person name="Bryant D.A."/>
            <person name="Brown I."/>
            <person name="Woyke T.J."/>
        </authorList>
    </citation>
    <scope>NUCLEOTIDE SEQUENCE [LARGE SCALE GENOMIC DNA]</scope>
    <source>
        <strain evidence="1 2">JSC-11</strain>
    </source>
</reference>
<evidence type="ECO:0000313" key="1">
    <source>
        <dbReference type="EMBL" id="EHC08354.1"/>
    </source>
</evidence>
<name>G6G0E7_9CYAN</name>
<dbReference type="Proteomes" id="UP000004344">
    <property type="component" value="Unassembled WGS sequence"/>
</dbReference>
<organism evidence="1 2">
    <name type="scientific">Fischerella thermalis JSC-11</name>
    <dbReference type="NCBI Taxonomy" id="741277"/>
    <lineage>
        <taxon>Bacteria</taxon>
        <taxon>Bacillati</taxon>
        <taxon>Cyanobacteriota</taxon>
        <taxon>Cyanophyceae</taxon>
        <taxon>Nostocales</taxon>
        <taxon>Hapalosiphonaceae</taxon>
        <taxon>Fischerella</taxon>
    </lineage>
</organism>